<keyword evidence="5 10" id="KW-0566">Pantothenate biosynthesis</keyword>
<comment type="function">
    <text evidence="10">Catalyzes the NADPH-dependent reduction of ketopantoate into pantoic acid.</text>
</comment>
<evidence type="ECO:0000256" key="4">
    <source>
        <dbReference type="ARBA" id="ARBA00019465"/>
    </source>
</evidence>
<dbReference type="InterPro" id="IPR050838">
    <property type="entry name" value="Ketopantoate_reductase"/>
</dbReference>
<dbReference type="PANTHER" id="PTHR43765:SF2">
    <property type="entry name" value="2-DEHYDROPANTOATE 2-REDUCTASE"/>
    <property type="match status" value="1"/>
</dbReference>
<evidence type="ECO:0000256" key="5">
    <source>
        <dbReference type="ARBA" id="ARBA00022655"/>
    </source>
</evidence>
<dbReference type="Gene3D" id="1.10.1040.10">
    <property type="entry name" value="N-(1-d-carboxylethyl)-l-norvaline Dehydrogenase, domain 2"/>
    <property type="match status" value="1"/>
</dbReference>
<sequence>MTTRIVIVGAVGGYFGAYLTRAGHAVTLVDGWPDHVEAMRRDGLQISGVTPAEAFSVRVDAVHLNDVQAFARQQTIDIAIIAVKAYDTEWATALIRPYLAPSGYIVSLQNGINEDRIAAIVGWGKAVGCIVAQFASELHAPGRIRRNYPRGDANTVIYRTGEASGRMTERVEAFTALAADVDTARATPNLWGERWSKLCVNGMRNALSAASGLAGNEINRVRKIRRFGIRLGGEAVRIGQALGYPLERIYGLVPERLARAAEGDTPALAEIEDSLMAAANRSGRSDLQRPSMGQDILKGRRTEVDFINGLIVASGREAGLPVEAHETVTRLVQRIERGEIRPSPDHFPQA</sequence>
<protein>
    <recommendedName>
        <fullName evidence="4 10">2-dehydropantoate 2-reductase</fullName>
        <ecNumber evidence="3 10">1.1.1.169</ecNumber>
    </recommendedName>
    <alternativeName>
        <fullName evidence="8 10">Ketopantoate reductase</fullName>
    </alternativeName>
</protein>
<dbReference type="InterPro" id="IPR003710">
    <property type="entry name" value="ApbA"/>
</dbReference>
<keyword evidence="6 10" id="KW-0521">NADP</keyword>
<comment type="similarity">
    <text evidence="2 10">Belongs to the ketopantoate reductase family.</text>
</comment>
<gene>
    <name evidence="13" type="ORF">Q8A70_25320</name>
</gene>
<dbReference type="InterPro" id="IPR013328">
    <property type="entry name" value="6PGD_dom2"/>
</dbReference>
<dbReference type="PANTHER" id="PTHR43765">
    <property type="entry name" value="2-DEHYDROPANTOATE 2-REDUCTASE-RELATED"/>
    <property type="match status" value="1"/>
</dbReference>
<keyword evidence="7 10" id="KW-0560">Oxidoreductase</keyword>
<feature type="domain" description="Ketopantoate reductase C-terminal" evidence="12">
    <location>
        <begin position="189"/>
        <end position="336"/>
    </location>
</feature>
<dbReference type="InterPro" id="IPR013332">
    <property type="entry name" value="KPR_N"/>
</dbReference>
<proteinExistence type="inferred from homology"/>
<keyword evidence="14" id="KW-1185">Reference proteome</keyword>
<evidence type="ECO:0000256" key="7">
    <source>
        <dbReference type="ARBA" id="ARBA00023002"/>
    </source>
</evidence>
<reference evidence="14" key="1">
    <citation type="submission" date="2023-08" db="EMBL/GenBank/DDBJ databases">
        <title>Rhodospirillaceae gen. nov., a novel taxon isolated from the Yangtze River Yuezi River estuary sludge.</title>
        <authorList>
            <person name="Ruan L."/>
        </authorList>
    </citation>
    <scope>NUCLEOTIDE SEQUENCE [LARGE SCALE GENOMIC DNA]</scope>
    <source>
        <strain evidence="14">R-7</strain>
    </source>
</reference>
<evidence type="ECO:0000256" key="2">
    <source>
        <dbReference type="ARBA" id="ARBA00007870"/>
    </source>
</evidence>
<evidence type="ECO:0000259" key="11">
    <source>
        <dbReference type="Pfam" id="PF02558"/>
    </source>
</evidence>
<dbReference type="EC" id="1.1.1.169" evidence="3 10"/>
<dbReference type="Pfam" id="PF08546">
    <property type="entry name" value="ApbA_C"/>
    <property type="match status" value="1"/>
</dbReference>
<dbReference type="InterPro" id="IPR008927">
    <property type="entry name" value="6-PGluconate_DH-like_C_sf"/>
</dbReference>
<evidence type="ECO:0000256" key="6">
    <source>
        <dbReference type="ARBA" id="ARBA00022857"/>
    </source>
</evidence>
<dbReference type="SUPFAM" id="SSF48179">
    <property type="entry name" value="6-phosphogluconate dehydrogenase C-terminal domain-like"/>
    <property type="match status" value="1"/>
</dbReference>
<dbReference type="InterPro" id="IPR036291">
    <property type="entry name" value="NAD(P)-bd_dom_sf"/>
</dbReference>
<dbReference type="NCBIfam" id="TIGR00745">
    <property type="entry name" value="apbA_panE"/>
    <property type="match status" value="1"/>
</dbReference>
<organism evidence="13 14">
    <name type="scientific">Dongia sedimenti</name>
    <dbReference type="NCBI Taxonomy" id="3064282"/>
    <lineage>
        <taxon>Bacteria</taxon>
        <taxon>Pseudomonadati</taxon>
        <taxon>Pseudomonadota</taxon>
        <taxon>Alphaproteobacteria</taxon>
        <taxon>Rhodospirillales</taxon>
        <taxon>Dongiaceae</taxon>
        <taxon>Dongia</taxon>
    </lineage>
</organism>
<evidence type="ECO:0000313" key="14">
    <source>
        <dbReference type="Proteomes" id="UP001230156"/>
    </source>
</evidence>
<dbReference type="InterPro" id="IPR013752">
    <property type="entry name" value="KPA_reductase"/>
</dbReference>
<dbReference type="Proteomes" id="UP001230156">
    <property type="component" value="Unassembled WGS sequence"/>
</dbReference>
<name>A0ABU0YTI9_9PROT</name>
<evidence type="ECO:0000256" key="9">
    <source>
        <dbReference type="ARBA" id="ARBA00048793"/>
    </source>
</evidence>
<feature type="domain" description="Ketopantoate reductase N-terminal" evidence="11">
    <location>
        <begin position="8"/>
        <end position="147"/>
    </location>
</feature>
<accession>A0ABU0YTI9</accession>
<comment type="caution">
    <text evidence="13">The sequence shown here is derived from an EMBL/GenBank/DDBJ whole genome shotgun (WGS) entry which is preliminary data.</text>
</comment>
<comment type="catalytic activity">
    <reaction evidence="9 10">
        <text>(R)-pantoate + NADP(+) = 2-dehydropantoate + NADPH + H(+)</text>
        <dbReference type="Rhea" id="RHEA:16233"/>
        <dbReference type="ChEBI" id="CHEBI:11561"/>
        <dbReference type="ChEBI" id="CHEBI:15378"/>
        <dbReference type="ChEBI" id="CHEBI:15980"/>
        <dbReference type="ChEBI" id="CHEBI:57783"/>
        <dbReference type="ChEBI" id="CHEBI:58349"/>
        <dbReference type="EC" id="1.1.1.169"/>
    </reaction>
</comment>
<dbReference type="Gene3D" id="3.40.50.720">
    <property type="entry name" value="NAD(P)-binding Rossmann-like Domain"/>
    <property type="match status" value="1"/>
</dbReference>
<dbReference type="GO" id="GO:0008677">
    <property type="term" value="F:2-dehydropantoate 2-reductase activity"/>
    <property type="evidence" value="ECO:0007669"/>
    <property type="project" value="UniProtKB-EC"/>
</dbReference>
<dbReference type="SUPFAM" id="SSF51735">
    <property type="entry name" value="NAD(P)-binding Rossmann-fold domains"/>
    <property type="match status" value="1"/>
</dbReference>
<evidence type="ECO:0000256" key="8">
    <source>
        <dbReference type="ARBA" id="ARBA00032024"/>
    </source>
</evidence>
<dbReference type="Pfam" id="PF02558">
    <property type="entry name" value="ApbA"/>
    <property type="match status" value="1"/>
</dbReference>
<evidence type="ECO:0000259" key="12">
    <source>
        <dbReference type="Pfam" id="PF08546"/>
    </source>
</evidence>
<evidence type="ECO:0000256" key="3">
    <source>
        <dbReference type="ARBA" id="ARBA00013014"/>
    </source>
</evidence>
<dbReference type="RefSeq" id="WP_379961000.1">
    <property type="nucleotide sequence ID" value="NZ_JAUYVI010000009.1"/>
</dbReference>
<evidence type="ECO:0000256" key="1">
    <source>
        <dbReference type="ARBA" id="ARBA00004994"/>
    </source>
</evidence>
<evidence type="ECO:0000256" key="10">
    <source>
        <dbReference type="RuleBase" id="RU362068"/>
    </source>
</evidence>
<dbReference type="EMBL" id="JAUYVI010000009">
    <property type="protein sequence ID" value="MDQ7251032.1"/>
    <property type="molecule type" value="Genomic_DNA"/>
</dbReference>
<evidence type="ECO:0000313" key="13">
    <source>
        <dbReference type="EMBL" id="MDQ7251032.1"/>
    </source>
</evidence>
<comment type="pathway">
    <text evidence="1 10">Cofactor biosynthesis; (R)-pantothenate biosynthesis; (R)-pantoate from 3-methyl-2-oxobutanoate: step 2/2.</text>
</comment>